<dbReference type="AlphaFoldDB" id="A0A9Q1JN62"/>
<evidence type="ECO:0000313" key="1">
    <source>
        <dbReference type="EMBL" id="KAJ8427506.1"/>
    </source>
</evidence>
<sequence>MGNSTYNMRKAQLFGTVLEDKENIGTLKLLNANVNKVMKHVVDNETTKSNKHMINTCATTYIAHSSKSSEKKESPMKFENADGIKRKRRIVAEHNFSKDDITATNELTRLISVGGLNFLRKEDKKVNMNKLRSILQYLIQSANPNHLFATASNFPVHVEQVARQGNGFIQYTLFVYVEK</sequence>
<comment type="caution">
    <text evidence="1">The sequence shown here is derived from an EMBL/GenBank/DDBJ whole genome shotgun (WGS) entry which is preliminary data.</text>
</comment>
<reference evidence="1" key="1">
    <citation type="submission" date="2022-04" db="EMBL/GenBank/DDBJ databases">
        <title>Carnegiea gigantea Genome sequencing and assembly v2.</title>
        <authorList>
            <person name="Copetti D."/>
            <person name="Sanderson M.J."/>
            <person name="Burquez A."/>
            <person name="Wojciechowski M.F."/>
        </authorList>
    </citation>
    <scope>NUCLEOTIDE SEQUENCE</scope>
    <source>
        <strain evidence="1">SGP5-SGP5p</strain>
        <tissue evidence="1">Aerial part</tissue>
    </source>
</reference>
<gene>
    <name evidence="1" type="ORF">Cgig2_017247</name>
</gene>
<evidence type="ECO:0000313" key="2">
    <source>
        <dbReference type="Proteomes" id="UP001153076"/>
    </source>
</evidence>
<accession>A0A9Q1JN62</accession>
<dbReference type="Proteomes" id="UP001153076">
    <property type="component" value="Unassembled WGS sequence"/>
</dbReference>
<organism evidence="1 2">
    <name type="scientific">Carnegiea gigantea</name>
    <dbReference type="NCBI Taxonomy" id="171969"/>
    <lineage>
        <taxon>Eukaryota</taxon>
        <taxon>Viridiplantae</taxon>
        <taxon>Streptophyta</taxon>
        <taxon>Embryophyta</taxon>
        <taxon>Tracheophyta</taxon>
        <taxon>Spermatophyta</taxon>
        <taxon>Magnoliopsida</taxon>
        <taxon>eudicotyledons</taxon>
        <taxon>Gunneridae</taxon>
        <taxon>Pentapetalae</taxon>
        <taxon>Caryophyllales</taxon>
        <taxon>Cactineae</taxon>
        <taxon>Cactaceae</taxon>
        <taxon>Cactoideae</taxon>
        <taxon>Echinocereeae</taxon>
        <taxon>Carnegiea</taxon>
    </lineage>
</organism>
<name>A0A9Q1JN62_9CARY</name>
<proteinExistence type="predicted"/>
<protein>
    <submittedName>
        <fullName evidence="1">Uncharacterized protein</fullName>
    </submittedName>
</protein>
<dbReference type="EMBL" id="JAKOGI010001136">
    <property type="protein sequence ID" value="KAJ8427506.1"/>
    <property type="molecule type" value="Genomic_DNA"/>
</dbReference>
<keyword evidence="2" id="KW-1185">Reference proteome</keyword>